<organism evidence="4 5">
    <name type="scientific">Dichotomopilus funicola</name>
    <dbReference type="NCBI Taxonomy" id="1934379"/>
    <lineage>
        <taxon>Eukaryota</taxon>
        <taxon>Fungi</taxon>
        <taxon>Dikarya</taxon>
        <taxon>Ascomycota</taxon>
        <taxon>Pezizomycotina</taxon>
        <taxon>Sordariomycetes</taxon>
        <taxon>Sordariomycetidae</taxon>
        <taxon>Sordariales</taxon>
        <taxon>Chaetomiaceae</taxon>
        <taxon>Dichotomopilus</taxon>
    </lineage>
</organism>
<dbReference type="GeneID" id="87814978"/>
<reference evidence="4" key="1">
    <citation type="journal article" date="2023" name="Mol. Phylogenet. Evol.">
        <title>Genome-scale phylogeny and comparative genomics of the fungal order Sordariales.</title>
        <authorList>
            <person name="Hensen N."/>
            <person name="Bonometti L."/>
            <person name="Westerberg I."/>
            <person name="Brannstrom I.O."/>
            <person name="Guillou S."/>
            <person name="Cros-Aarteil S."/>
            <person name="Calhoun S."/>
            <person name="Haridas S."/>
            <person name="Kuo A."/>
            <person name="Mondo S."/>
            <person name="Pangilinan J."/>
            <person name="Riley R."/>
            <person name="LaButti K."/>
            <person name="Andreopoulos B."/>
            <person name="Lipzen A."/>
            <person name="Chen C."/>
            <person name="Yan M."/>
            <person name="Daum C."/>
            <person name="Ng V."/>
            <person name="Clum A."/>
            <person name="Steindorff A."/>
            <person name="Ohm R.A."/>
            <person name="Martin F."/>
            <person name="Silar P."/>
            <person name="Natvig D.O."/>
            <person name="Lalanne C."/>
            <person name="Gautier V."/>
            <person name="Ament-Velasquez S.L."/>
            <person name="Kruys A."/>
            <person name="Hutchinson M.I."/>
            <person name="Powell A.J."/>
            <person name="Barry K."/>
            <person name="Miller A.N."/>
            <person name="Grigoriev I.V."/>
            <person name="Debuchy R."/>
            <person name="Gladieux P."/>
            <person name="Hiltunen Thoren M."/>
            <person name="Johannesson H."/>
        </authorList>
    </citation>
    <scope>NUCLEOTIDE SEQUENCE</scope>
    <source>
        <strain evidence="4">CBS 141.50</strain>
    </source>
</reference>
<proteinExistence type="predicted"/>
<dbReference type="SUPFAM" id="SSF52540">
    <property type="entry name" value="P-loop containing nucleoside triphosphate hydrolases"/>
    <property type="match status" value="1"/>
</dbReference>
<comment type="caution">
    <text evidence="4">The sequence shown here is derived from an EMBL/GenBank/DDBJ whole genome shotgun (WGS) entry which is preliminary data.</text>
</comment>
<dbReference type="InterPro" id="IPR054471">
    <property type="entry name" value="GPIID_WHD"/>
</dbReference>
<protein>
    <submittedName>
        <fullName evidence="4">Vegetative incompatibility protein HET-E-1</fullName>
    </submittedName>
</protein>
<dbReference type="PANTHER" id="PTHR10039:SF5">
    <property type="entry name" value="NACHT DOMAIN-CONTAINING PROTEIN"/>
    <property type="match status" value="1"/>
</dbReference>
<evidence type="ECO:0000259" key="2">
    <source>
        <dbReference type="Pfam" id="PF22939"/>
    </source>
</evidence>
<dbReference type="AlphaFoldDB" id="A0AAN6UW20"/>
<gene>
    <name evidence="4" type="ORF">C8A04DRAFT_15118</name>
</gene>
<keyword evidence="5" id="KW-1185">Reference proteome</keyword>
<name>A0AAN6UW20_9PEZI</name>
<dbReference type="Gene3D" id="3.40.50.1820">
    <property type="entry name" value="alpha/beta hydrolase"/>
    <property type="match status" value="1"/>
</dbReference>
<dbReference type="Pfam" id="PF22939">
    <property type="entry name" value="WHD_GPIID"/>
    <property type="match status" value="1"/>
</dbReference>
<dbReference type="EMBL" id="MU853636">
    <property type="protein sequence ID" value="KAK4140267.1"/>
    <property type="molecule type" value="Genomic_DNA"/>
</dbReference>
<accession>A0AAN6UW20</accession>
<sequence>MKSLLCFRRKAKKAEVTGKERSHELDFVESPRIPPFPTGVDVLHDCPDATVDICFVHGLSGDRNSTWTADGQSVPWPKTFLPLKLRNARILTFGYDAYVVPGSGPSANRLLDHAMSLLARLTTNRRTNNASTRPLIFVAHGLGGIVCKEAILSSRDNPELHLRGIFDYFKGIIFMGTPHKGSSMAGWARIPASAFGIVKQVNKPLLQILQTNDQFLESIHLRFLGMLREQREEGRALNVTCFAEELPVPPIGLLVTKDSAHFDGYNHITIHANHNDMTKFASMQDDGFVMVTGELIRWGKEIERSRPLLIEPPSSQPSPSSVEIGLGGPLRIGYGYGTNSIKAASANTRSFYYEDRLELPSLRDLSAECHRSLAFPEMCNQSSDIDSAVKGTCEWVNRHETYRTWAVDHHGLLCIKGKPGSGKSTLLKYAVKNHRIGDGDFFLSFFFRGLGDELLRSPLGLFRSLLHQLFSLAPRALSNLVHAFKKRCKEFGNHDEKWSWHEEELRGYLEACLYNVLETHPVWLFVDALDECGKDNAVKVVDMFKTLLNNLRSRSIGLKPFRICFSCRHYPILDLDDTFEICLEDENDKDISTFVNTQLGAFQARTGSTIPALITARASGVFLWARLVVKRVRDLELEGAGLNEIEGAVHAVPPDLRRVYRNLIPDMGPASLKLIQWICFASRPLTIDEMRWAMVIDSDSPCRSLQAYETDENYVPDTTRMERKVRTLSMGLAEVSHTGEIQFIHQSLKDFFLEDGLSVLDDNVTSAEAAIRGHFRLFKICLRYLAMEELNRPANPNSDDFALLHYASTEWMAHAARSDPEVSAYNELLASFHWPSNEVVNSWLYAYKKSELFGRPESYGVPCCTLP</sequence>
<feature type="domain" description="GPI inositol-deacylase winged helix" evidence="2">
    <location>
        <begin position="674"/>
        <end position="758"/>
    </location>
</feature>
<dbReference type="Gene3D" id="3.40.50.300">
    <property type="entry name" value="P-loop containing nucleotide triphosphate hydrolases"/>
    <property type="match status" value="1"/>
</dbReference>
<dbReference type="PANTHER" id="PTHR10039">
    <property type="entry name" value="AMELOGENIN"/>
    <property type="match status" value="1"/>
</dbReference>
<dbReference type="RefSeq" id="XP_062633638.1">
    <property type="nucleotide sequence ID" value="XM_062778365.1"/>
</dbReference>
<keyword evidence="1" id="KW-0677">Repeat</keyword>
<dbReference type="SUPFAM" id="SSF53474">
    <property type="entry name" value="alpha/beta-Hydrolases"/>
    <property type="match status" value="1"/>
</dbReference>
<evidence type="ECO:0000259" key="3">
    <source>
        <dbReference type="Pfam" id="PF24883"/>
    </source>
</evidence>
<dbReference type="InterPro" id="IPR056884">
    <property type="entry name" value="NPHP3-like_N"/>
</dbReference>
<dbReference type="InterPro" id="IPR029058">
    <property type="entry name" value="AB_hydrolase_fold"/>
</dbReference>
<evidence type="ECO:0000256" key="1">
    <source>
        <dbReference type="ARBA" id="ARBA00022737"/>
    </source>
</evidence>
<dbReference type="InterPro" id="IPR027417">
    <property type="entry name" value="P-loop_NTPase"/>
</dbReference>
<reference evidence="4" key="2">
    <citation type="submission" date="2023-05" db="EMBL/GenBank/DDBJ databases">
        <authorList>
            <consortium name="Lawrence Berkeley National Laboratory"/>
            <person name="Steindorff A."/>
            <person name="Hensen N."/>
            <person name="Bonometti L."/>
            <person name="Westerberg I."/>
            <person name="Brannstrom I.O."/>
            <person name="Guillou S."/>
            <person name="Cros-Aarteil S."/>
            <person name="Calhoun S."/>
            <person name="Haridas S."/>
            <person name="Kuo A."/>
            <person name="Mondo S."/>
            <person name="Pangilinan J."/>
            <person name="Riley R."/>
            <person name="Labutti K."/>
            <person name="Andreopoulos B."/>
            <person name="Lipzen A."/>
            <person name="Chen C."/>
            <person name="Yanf M."/>
            <person name="Daum C."/>
            <person name="Ng V."/>
            <person name="Clum A."/>
            <person name="Ohm R."/>
            <person name="Martin F."/>
            <person name="Silar P."/>
            <person name="Natvig D."/>
            <person name="Lalanne C."/>
            <person name="Gautier V."/>
            <person name="Ament-Velasquez S.L."/>
            <person name="Kruys A."/>
            <person name="Hutchinson M.I."/>
            <person name="Powell A.J."/>
            <person name="Barry K."/>
            <person name="Miller A.N."/>
            <person name="Grigoriev I.V."/>
            <person name="Debuchy R."/>
            <person name="Gladieux P."/>
            <person name="Thoren M.H."/>
            <person name="Johannesson H."/>
        </authorList>
    </citation>
    <scope>NUCLEOTIDE SEQUENCE</scope>
    <source>
        <strain evidence="4">CBS 141.50</strain>
    </source>
</reference>
<dbReference type="Pfam" id="PF24883">
    <property type="entry name" value="NPHP3_N"/>
    <property type="match status" value="1"/>
</dbReference>
<feature type="domain" description="Nephrocystin 3-like N-terminal" evidence="3">
    <location>
        <begin position="391"/>
        <end position="568"/>
    </location>
</feature>
<dbReference type="Proteomes" id="UP001302676">
    <property type="component" value="Unassembled WGS sequence"/>
</dbReference>
<evidence type="ECO:0000313" key="4">
    <source>
        <dbReference type="EMBL" id="KAK4140267.1"/>
    </source>
</evidence>
<evidence type="ECO:0000313" key="5">
    <source>
        <dbReference type="Proteomes" id="UP001302676"/>
    </source>
</evidence>